<dbReference type="GO" id="GO:0008270">
    <property type="term" value="F:zinc ion binding"/>
    <property type="evidence" value="ECO:0007669"/>
    <property type="project" value="TreeGrafter"/>
</dbReference>
<dbReference type="KEGG" id="tbl:TBLA_0F00260"/>
<dbReference type="HOGENOM" id="CLU_114688_0_0_1"/>
<reference evidence="4 5" key="1">
    <citation type="journal article" date="2011" name="Proc. Natl. Acad. Sci. U.S.A.">
        <title>Evolutionary erosion of yeast sex chromosomes by mating-type switching accidents.</title>
        <authorList>
            <person name="Gordon J.L."/>
            <person name="Armisen D."/>
            <person name="Proux-Wera E."/>
            <person name="Oheigeartaigh S.S."/>
            <person name="Byrne K.P."/>
            <person name="Wolfe K.H."/>
        </authorList>
    </citation>
    <scope>NUCLEOTIDE SEQUENCE [LARGE SCALE GENOMIC DNA]</scope>
    <source>
        <strain evidence="5">ATCC 34711 / CBS 6284 / DSM 70876 / NBRC 10599 / NRRL Y-10934 / UCD 77-7</strain>
    </source>
</reference>
<evidence type="ECO:0000313" key="4">
    <source>
        <dbReference type="EMBL" id="CCH61570.1"/>
    </source>
</evidence>
<evidence type="ECO:0000256" key="3">
    <source>
        <dbReference type="ARBA" id="ARBA00022833"/>
    </source>
</evidence>
<accession>I2H5B8</accession>
<gene>
    <name evidence="4" type="primary">TBLA0F00260</name>
    <name evidence="4" type="ORF">TBLA_0F00260</name>
</gene>
<dbReference type="InterPro" id="IPR008584">
    <property type="entry name" value="CXXC_Zn-binding_euk"/>
</dbReference>
<comment type="similarity">
    <text evidence="1">Belongs to the UPF0587 family.</text>
</comment>
<dbReference type="GeneID" id="14496671"/>
<dbReference type="PANTHER" id="PTHR12857:SF0">
    <property type="entry name" value="CXXC MOTIF CONTAINING ZINC BINDING PROTEIN"/>
    <property type="match status" value="1"/>
</dbReference>
<protein>
    <submittedName>
        <fullName evidence="4">Uncharacterized protein</fullName>
    </submittedName>
</protein>
<dbReference type="Pfam" id="PF05907">
    <property type="entry name" value="CXXC_Zn-b_euk"/>
    <property type="match status" value="1"/>
</dbReference>
<dbReference type="AlphaFoldDB" id="I2H5B8"/>
<evidence type="ECO:0000256" key="1">
    <source>
        <dbReference type="ARBA" id="ARBA00007818"/>
    </source>
</evidence>
<organism evidence="4 5">
    <name type="scientific">Henningerozyma blattae (strain ATCC 34711 / CBS 6284 / DSM 70876 / NBRC 10599 / NRRL Y-10934 / UCD 77-7)</name>
    <name type="common">Yeast</name>
    <name type="synonym">Tetrapisispora blattae</name>
    <dbReference type="NCBI Taxonomy" id="1071380"/>
    <lineage>
        <taxon>Eukaryota</taxon>
        <taxon>Fungi</taxon>
        <taxon>Dikarya</taxon>
        <taxon>Ascomycota</taxon>
        <taxon>Saccharomycotina</taxon>
        <taxon>Saccharomycetes</taxon>
        <taxon>Saccharomycetales</taxon>
        <taxon>Saccharomycetaceae</taxon>
        <taxon>Henningerozyma</taxon>
    </lineage>
</organism>
<evidence type="ECO:0000313" key="5">
    <source>
        <dbReference type="Proteomes" id="UP000002866"/>
    </source>
</evidence>
<dbReference type="eggNOG" id="KOG1296">
    <property type="taxonomic scope" value="Eukaryota"/>
</dbReference>
<dbReference type="SUPFAM" id="SSF141678">
    <property type="entry name" value="MAL13P1.257-like"/>
    <property type="match status" value="1"/>
</dbReference>
<dbReference type="OrthoDB" id="10248838at2759"/>
<dbReference type="InParanoid" id="I2H5B8"/>
<dbReference type="FunCoup" id="I2H5B8">
    <property type="interactions" value="600"/>
</dbReference>
<dbReference type="PANTHER" id="PTHR12857">
    <property type="entry name" value="CXXC MOTIF CONTAINING ZINC BINDING PROTEIN"/>
    <property type="match status" value="1"/>
</dbReference>
<sequence length="186" mass="21349">MLYLTANTTTSETIQKISLQDNESNPTEFPFELICTHCRESHDSTITMNAYEKVDISGSKGEASIVVRCKFCKSENSIVLKIIENEFNCLIDEEEGKTLQTKRKKLGFKKNLIDNNWILLELDCRGCEVSKFHPELITFNVVLKSGSILECQLDENENEWYDYDEDAGEEVSIIDFQFNIINNKGK</sequence>
<evidence type="ECO:0000256" key="2">
    <source>
        <dbReference type="ARBA" id="ARBA00022723"/>
    </source>
</evidence>
<keyword evidence="3" id="KW-0862">Zinc</keyword>
<dbReference type="OMA" id="TAHFVWR"/>
<name>I2H5B8_HENB6</name>
<keyword evidence="2" id="KW-0479">Metal-binding</keyword>
<keyword evidence="5" id="KW-1185">Reference proteome</keyword>
<dbReference type="RefSeq" id="XP_004181089.1">
    <property type="nucleotide sequence ID" value="XM_004181041.1"/>
</dbReference>
<dbReference type="Proteomes" id="UP000002866">
    <property type="component" value="Chromosome 6"/>
</dbReference>
<proteinExistence type="inferred from homology"/>
<dbReference type="EMBL" id="HE806321">
    <property type="protein sequence ID" value="CCH61570.1"/>
    <property type="molecule type" value="Genomic_DNA"/>
</dbReference>